<evidence type="ECO:0000256" key="9">
    <source>
        <dbReference type="ARBA" id="ARBA00022722"/>
    </source>
</evidence>
<keyword evidence="9 14" id="KW-0540">Nuclease</keyword>
<proteinExistence type="inferred from homology"/>
<evidence type="ECO:0000256" key="2">
    <source>
        <dbReference type="ARBA" id="ARBA00001946"/>
    </source>
</evidence>
<keyword evidence="10 14" id="KW-0479">Metal-binding</keyword>
<comment type="subcellular location">
    <subcellularLocation>
        <location evidence="4 14">Cytoplasm</location>
    </subcellularLocation>
</comment>
<evidence type="ECO:0000256" key="13">
    <source>
        <dbReference type="ARBA" id="ARBA00023211"/>
    </source>
</evidence>
<dbReference type="PANTHER" id="PTHR10954:SF18">
    <property type="entry name" value="RIBONUCLEASE HII"/>
    <property type="match status" value="1"/>
</dbReference>
<name>A0AAW9DPG2_ACIAO</name>
<dbReference type="EMBL" id="JAWXYB010000018">
    <property type="protein sequence ID" value="MDX5930913.1"/>
    <property type="molecule type" value="Genomic_DNA"/>
</dbReference>
<evidence type="ECO:0000256" key="14">
    <source>
        <dbReference type="HAMAP-Rule" id="MF_00052"/>
    </source>
</evidence>
<comment type="catalytic activity">
    <reaction evidence="1 14 15 16">
        <text>Endonucleolytic cleavage to 5'-phosphomonoester.</text>
        <dbReference type="EC" id="3.1.26.4"/>
    </reaction>
</comment>
<evidence type="ECO:0000256" key="4">
    <source>
        <dbReference type="ARBA" id="ARBA00004496"/>
    </source>
</evidence>
<evidence type="ECO:0000256" key="6">
    <source>
        <dbReference type="ARBA" id="ARBA00012180"/>
    </source>
</evidence>
<dbReference type="PANTHER" id="PTHR10954">
    <property type="entry name" value="RIBONUCLEASE H2 SUBUNIT A"/>
    <property type="match status" value="1"/>
</dbReference>
<dbReference type="Gene3D" id="3.30.420.10">
    <property type="entry name" value="Ribonuclease H-like superfamily/Ribonuclease H"/>
    <property type="match status" value="1"/>
</dbReference>
<dbReference type="PROSITE" id="PS51975">
    <property type="entry name" value="RNASE_H_2"/>
    <property type="match status" value="1"/>
</dbReference>
<keyword evidence="19" id="KW-1185">Reference proteome</keyword>
<dbReference type="Proteomes" id="UP001279553">
    <property type="component" value="Unassembled WGS sequence"/>
</dbReference>
<sequence>MPDLEHERRIGGVVAGVDEVGRGPLAGPVLAAAAILPVALDARILDMIDDSKKLTAEQREAALAAMLDGGALVALGAASVAEIERINILRASLLAMRRAVGRLALKPDHVLVDGTMVPDLAMGCTCMIGGDGISASIAAASIVAKVARDRLMRRLDARYPGYAWGRNAGYGTRAHRDAIVTLGITLHHRRGFGALLKR</sequence>
<evidence type="ECO:0000259" key="17">
    <source>
        <dbReference type="PROSITE" id="PS51975"/>
    </source>
</evidence>
<dbReference type="NCBIfam" id="NF000595">
    <property type="entry name" value="PRK00015.1-3"/>
    <property type="match status" value="1"/>
</dbReference>
<dbReference type="Pfam" id="PF01351">
    <property type="entry name" value="RNase_HII"/>
    <property type="match status" value="1"/>
</dbReference>
<evidence type="ECO:0000256" key="11">
    <source>
        <dbReference type="ARBA" id="ARBA00022759"/>
    </source>
</evidence>
<dbReference type="InterPro" id="IPR001352">
    <property type="entry name" value="RNase_HII/HIII"/>
</dbReference>
<keyword evidence="13 14" id="KW-0464">Manganese</keyword>
<keyword evidence="12 14" id="KW-0378">Hydrolase</keyword>
<dbReference type="GO" id="GO:0032299">
    <property type="term" value="C:ribonuclease H2 complex"/>
    <property type="evidence" value="ECO:0007669"/>
    <property type="project" value="TreeGrafter"/>
</dbReference>
<feature type="binding site" evidence="14 15">
    <location>
        <position position="18"/>
    </location>
    <ligand>
        <name>a divalent metal cation</name>
        <dbReference type="ChEBI" id="CHEBI:60240"/>
    </ligand>
</feature>
<dbReference type="GO" id="GO:0005737">
    <property type="term" value="C:cytoplasm"/>
    <property type="evidence" value="ECO:0007669"/>
    <property type="project" value="UniProtKB-SubCell"/>
</dbReference>
<accession>A0AAW9DPG2</accession>
<feature type="binding site" evidence="14 15">
    <location>
        <position position="19"/>
    </location>
    <ligand>
        <name>a divalent metal cation</name>
        <dbReference type="ChEBI" id="CHEBI:60240"/>
    </ligand>
</feature>
<evidence type="ECO:0000256" key="12">
    <source>
        <dbReference type="ARBA" id="ARBA00022801"/>
    </source>
</evidence>
<keyword evidence="8 14" id="KW-0963">Cytoplasm</keyword>
<evidence type="ECO:0000256" key="7">
    <source>
        <dbReference type="ARBA" id="ARBA00019179"/>
    </source>
</evidence>
<reference evidence="18 19" key="1">
    <citation type="submission" date="2023-11" db="EMBL/GenBank/DDBJ databases">
        <title>MicrobeMod: A computational toolkit for identifying prokaryotic methylation and restriction-modification with nanopore sequencing.</title>
        <authorList>
            <person name="Crits-Christoph A."/>
            <person name="Kang S.C."/>
            <person name="Lee H."/>
            <person name="Ostrov N."/>
        </authorList>
    </citation>
    <scope>NUCLEOTIDE SEQUENCE [LARGE SCALE GENOMIC DNA]</scope>
    <source>
        <strain evidence="18 19">DSMZ 700</strain>
    </source>
</reference>
<comment type="similarity">
    <text evidence="5 14 16">Belongs to the RNase HII family.</text>
</comment>
<feature type="domain" description="RNase H type-2" evidence="17">
    <location>
        <begin position="12"/>
        <end position="198"/>
    </location>
</feature>
<evidence type="ECO:0000256" key="8">
    <source>
        <dbReference type="ARBA" id="ARBA00022490"/>
    </source>
</evidence>
<evidence type="ECO:0000256" key="15">
    <source>
        <dbReference type="PROSITE-ProRule" id="PRU01319"/>
    </source>
</evidence>
<organism evidence="18 19">
    <name type="scientific">Acidiphilium acidophilum</name>
    <name type="common">Thiobacillus acidophilus</name>
    <dbReference type="NCBI Taxonomy" id="76588"/>
    <lineage>
        <taxon>Bacteria</taxon>
        <taxon>Pseudomonadati</taxon>
        <taxon>Pseudomonadota</taxon>
        <taxon>Alphaproteobacteria</taxon>
        <taxon>Acetobacterales</taxon>
        <taxon>Acidocellaceae</taxon>
        <taxon>Acidiphilium</taxon>
    </lineage>
</organism>
<evidence type="ECO:0000256" key="3">
    <source>
        <dbReference type="ARBA" id="ARBA00004065"/>
    </source>
</evidence>
<evidence type="ECO:0000256" key="5">
    <source>
        <dbReference type="ARBA" id="ARBA00007383"/>
    </source>
</evidence>
<dbReference type="HAMAP" id="MF_00052_B">
    <property type="entry name" value="RNase_HII_B"/>
    <property type="match status" value="1"/>
</dbReference>
<dbReference type="InterPro" id="IPR036397">
    <property type="entry name" value="RNaseH_sf"/>
</dbReference>
<comment type="function">
    <text evidence="3 14 16">Endonuclease that specifically degrades the RNA of RNA-DNA hybrids.</text>
</comment>
<evidence type="ECO:0000313" key="18">
    <source>
        <dbReference type="EMBL" id="MDX5930913.1"/>
    </source>
</evidence>
<feature type="binding site" evidence="14 15">
    <location>
        <position position="113"/>
    </location>
    <ligand>
        <name>a divalent metal cation</name>
        <dbReference type="ChEBI" id="CHEBI:60240"/>
    </ligand>
</feature>
<dbReference type="InterPro" id="IPR012337">
    <property type="entry name" value="RNaseH-like_sf"/>
</dbReference>
<dbReference type="GO" id="GO:0043137">
    <property type="term" value="P:DNA replication, removal of RNA primer"/>
    <property type="evidence" value="ECO:0007669"/>
    <property type="project" value="TreeGrafter"/>
</dbReference>
<dbReference type="GO" id="GO:0006298">
    <property type="term" value="P:mismatch repair"/>
    <property type="evidence" value="ECO:0007669"/>
    <property type="project" value="TreeGrafter"/>
</dbReference>
<evidence type="ECO:0000256" key="16">
    <source>
        <dbReference type="RuleBase" id="RU003515"/>
    </source>
</evidence>
<dbReference type="InterPro" id="IPR024567">
    <property type="entry name" value="RNase_HII/HIII_dom"/>
</dbReference>
<gene>
    <name evidence="14" type="primary">rnhB</name>
    <name evidence="18" type="ORF">SIL87_09070</name>
</gene>
<keyword evidence="11 14" id="KW-0255">Endonuclease</keyword>
<protein>
    <recommendedName>
        <fullName evidence="7 14">Ribonuclease HII</fullName>
        <shortName evidence="14">RNase HII</shortName>
        <ecNumber evidence="6 14">3.1.26.4</ecNumber>
    </recommendedName>
</protein>
<dbReference type="GO" id="GO:0003723">
    <property type="term" value="F:RNA binding"/>
    <property type="evidence" value="ECO:0007669"/>
    <property type="project" value="UniProtKB-UniRule"/>
</dbReference>
<dbReference type="AlphaFoldDB" id="A0AAW9DPG2"/>
<comment type="caution">
    <text evidence="18">The sequence shown here is derived from an EMBL/GenBank/DDBJ whole genome shotgun (WGS) entry which is preliminary data.</text>
</comment>
<dbReference type="GO" id="GO:0004523">
    <property type="term" value="F:RNA-DNA hybrid ribonuclease activity"/>
    <property type="evidence" value="ECO:0007669"/>
    <property type="project" value="UniProtKB-UniRule"/>
</dbReference>
<comment type="cofactor">
    <cofactor evidence="2">
        <name>Mg(2+)</name>
        <dbReference type="ChEBI" id="CHEBI:18420"/>
    </cofactor>
</comment>
<dbReference type="GO" id="GO:0030145">
    <property type="term" value="F:manganese ion binding"/>
    <property type="evidence" value="ECO:0007669"/>
    <property type="project" value="UniProtKB-UniRule"/>
</dbReference>
<comment type="cofactor">
    <cofactor evidence="14 15">
        <name>Mn(2+)</name>
        <dbReference type="ChEBI" id="CHEBI:29035"/>
    </cofactor>
    <cofactor evidence="14 15">
        <name>Mg(2+)</name>
        <dbReference type="ChEBI" id="CHEBI:18420"/>
    </cofactor>
    <text evidence="14 15">Manganese or magnesium. Binds 1 divalent metal ion per monomer in the absence of substrate. May bind a second metal ion after substrate binding.</text>
</comment>
<evidence type="ECO:0000313" key="19">
    <source>
        <dbReference type="Proteomes" id="UP001279553"/>
    </source>
</evidence>
<dbReference type="RefSeq" id="WP_319613837.1">
    <property type="nucleotide sequence ID" value="NZ_JAWXYB010000018.1"/>
</dbReference>
<dbReference type="InterPro" id="IPR022898">
    <property type="entry name" value="RNase_HII"/>
</dbReference>
<dbReference type="SUPFAM" id="SSF53098">
    <property type="entry name" value="Ribonuclease H-like"/>
    <property type="match status" value="1"/>
</dbReference>
<evidence type="ECO:0000256" key="1">
    <source>
        <dbReference type="ARBA" id="ARBA00000077"/>
    </source>
</evidence>
<dbReference type="EC" id="3.1.26.4" evidence="6 14"/>
<evidence type="ECO:0000256" key="10">
    <source>
        <dbReference type="ARBA" id="ARBA00022723"/>
    </source>
</evidence>
<dbReference type="CDD" id="cd07182">
    <property type="entry name" value="RNase_HII_bacteria_HII_like"/>
    <property type="match status" value="1"/>
</dbReference>